<dbReference type="Gene3D" id="3.40.630.30">
    <property type="match status" value="1"/>
</dbReference>
<reference evidence="5" key="1">
    <citation type="journal article" date="2021" name="Syst. Appl. Microbiol.">
        <title>Roseomonas hellenica sp. nov., isolated from roots of wild-growing Alkanna tinctoria.</title>
        <authorList>
            <person name="Rat A."/>
            <person name="Naranjo H.D."/>
            <person name="Lebbe L."/>
            <person name="Cnockaert M."/>
            <person name="Krigas N."/>
            <person name="Grigoriadou K."/>
            <person name="Maloupa E."/>
            <person name="Willems A."/>
        </authorList>
    </citation>
    <scope>NUCLEOTIDE SEQUENCE [LARGE SCALE GENOMIC DNA]</scope>
    <source>
        <strain evidence="5">LMG 31523</strain>
    </source>
</reference>
<dbReference type="InterPro" id="IPR016181">
    <property type="entry name" value="Acyl_CoA_acyltransferase"/>
</dbReference>
<gene>
    <name evidence="4" type="ORF">GXW71_03215</name>
</gene>
<dbReference type="Proteomes" id="UP001196870">
    <property type="component" value="Unassembled WGS sequence"/>
</dbReference>
<dbReference type="SUPFAM" id="SSF55729">
    <property type="entry name" value="Acyl-CoA N-acyltransferases (Nat)"/>
    <property type="match status" value="1"/>
</dbReference>
<keyword evidence="1" id="KW-0808">Transferase</keyword>
<evidence type="ECO:0000259" key="3">
    <source>
        <dbReference type="PROSITE" id="PS51186"/>
    </source>
</evidence>
<evidence type="ECO:0000313" key="4">
    <source>
        <dbReference type="EMBL" id="MBR0663357.1"/>
    </source>
</evidence>
<sequence>MEITESPAEADCAAVSNGLGAYNDAAYGQPLGKEARWIISRDAAGAVTGGARCDLSAGWLYLDWLWVAEAARGTGLGRRLLDAAEALARERGLLGVHLWTYSFQAPGFYVKHGYTEFARMADMPPGATRFWFAKRF</sequence>
<keyword evidence="2" id="KW-0012">Acyltransferase</keyword>
<dbReference type="PANTHER" id="PTHR43877">
    <property type="entry name" value="AMINOALKYLPHOSPHONATE N-ACETYLTRANSFERASE-RELATED-RELATED"/>
    <property type="match status" value="1"/>
</dbReference>
<proteinExistence type="predicted"/>
<evidence type="ECO:0000256" key="1">
    <source>
        <dbReference type="ARBA" id="ARBA00022679"/>
    </source>
</evidence>
<feature type="domain" description="N-acetyltransferase" evidence="3">
    <location>
        <begin position="1"/>
        <end position="136"/>
    </location>
</feature>
<name>A0ABS5EST6_9PROT</name>
<keyword evidence="5" id="KW-1185">Reference proteome</keyword>
<dbReference type="PROSITE" id="PS51186">
    <property type="entry name" value="GNAT"/>
    <property type="match status" value="1"/>
</dbReference>
<dbReference type="PANTHER" id="PTHR43877:SF2">
    <property type="entry name" value="AMINOALKYLPHOSPHONATE N-ACETYLTRANSFERASE-RELATED"/>
    <property type="match status" value="1"/>
</dbReference>
<comment type="caution">
    <text evidence="4">The sequence shown here is derived from an EMBL/GenBank/DDBJ whole genome shotgun (WGS) entry which is preliminary data.</text>
</comment>
<accession>A0ABS5EST6</accession>
<dbReference type="EMBL" id="JAAGBB010000003">
    <property type="protein sequence ID" value="MBR0663357.1"/>
    <property type="molecule type" value="Genomic_DNA"/>
</dbReference>
<dbReference type="Pfam" id="PF13508">
    <property type="entry name" value="Acetyltransf_7"/>
    <property type="match status" value="1"/>
</dbReference>
<dbReference type="InterPro" id="IPR050832">
    <property type="entry name" value="Bact_Acetyltransf"/>
</dbReference>
<evidence type="ECO:0000256" key="2">
    <source>
        <dbReference type="ARBA" id="ARBA00023315"/>
    </source>
</evidence>
<dbReference type="InterPro" id="IPR000182">
    <property type="entry name" value="GNAT_dom"/>
</dbReference>
<evidence type="ECO:0000313" key="5">
    <source>
        <dbReference type="Proteomes" id="UP001196870"/>
    </source>
</evidence>
<organism evidence="4 5">
    <name type="scientific">Plastoroseomonas hellenica</name>
    <dbReference type="NCBI Taxonomy" id="2687306"/>
    <lineage>
        <taxon>Bacteria</taxon>
        <taxon>Pseudomonadati</taxon>
        <taxon>Pseudomonadota</taxon>
        <taxon>Alphaproteobacteria</taxon>
        <taxon>Acetobacterales</taxon>
        <taxon>Acetobacteraceae</taxon>
        <taxon>Plastoroseomonas</taxon>
    </lineage>
</organism>
<dbReference type="CDD" id="cd04301">
    <property type="entry name" value="NAT_SF"/>
    <property type="match status" value="1"/>
</dbReference>
<protein>
    <submittedName>
        <fullName evidence="4">GNAT family N-acetyltransferase</fullName>
    </submittedName>
</protein>